<evidence type="ECO:0000256" key="1">
    <source>
        <dbReference type="SAM" id="MobiDB-lite"/>
    </source>
</evidence>
<feature type="domain" description="AMP-activated protein kinase glycogen-binding" evidence="2">
    <location>
        <begin position="18"/>
        <end position="89"/>
    </location>
</feature>
<dbReference type="EMBL" id="HG793127">
    <property type="protein sequence ID" value="CDK26726.1"/>
    <property type="molecule type" value="Genomic_DNA"/>
</dbReference>
<protein>
    <recommendedName>
        <fullName evidence="2">AMP-activated protein kinase glycogen-binding domain-containing protein</fullName>
    </recommendedName>
</protein>
<dbReference type="RefSeq" id="XP_022458726.1">
    <property type="nucleotide sequence ID" value="XM_022602975.1"/>
</dbReference>
<dbReference type="Pfam" id="PF16561">
    <property type="entry name" value="AMPK1_CBM"/>
    <property type="match status" value="1"/>
</dbReference>
<dbReference type="OrthoDB" id="5873279at2759"/>
<dbReference type="SUPFAM" id="SSF81296">
    <property type="entry name" value="E set domains"/>
    <property type="match status" value="1"/>
</dbReference>
<evidence type="ECO:0000313" key="4">
    <source>
        <dbReference type="Proteomes" id="UP000019384"/>
    </source>
</evidence>
<dbReference type="AlphaFoldDB" id="W6MK67"/>
<feature type="region of interest" description="Disordered" evidence="1">
    <location>
        <begin position="94"/>
        <end position="137"/>
    </location>
</feature>
<reference evidence="3" key="2">
    <citation type="submission" date="2014-02" db="EMBL/GenBank/DDBJ databases">
        <title>Complete DNA sequence of /Kuraishia capsulata/ illustrates novel genomic features among budding yeasts (/Saccharomycotina/).</title>
        <authorList>
            <person name="Morales L."/>
            <person name="Noel B."/>
            <person name="Porcel B."/>
            <person name="Marcet-Houben M."/>
            <person name="Hullo M-F."/>
            <person name="Sacerdot C."/>
            <person name="Tekaia F."/>
            <person name="Leh-Louis V."/>
            <person name="Despons L."/>
            <person name="Khanna V."/>
            <person name="Aury J-M."/>
            <person name="Barbe V."/>
            <person name="Couloux A."/>
            <person name="Labadie K."/>
            <person name="Pelletier E."/>
            <person name="Souciet J-L."/>
            <person name="Boekhout T."/>
            <person name="Gabaldon T."/>
            <person name="Wincker P."/>
            <person name="Dujon B."/>
        </authorList>
    </citation>
    <scope>NUCLEOTIDE SEQUENCE</scope>
    <source>
        <strain evidence="3">CBS 1993</strain>
    </source>
</reference>
<reference evidence="3" key="1">
    <citation type="submission" date="2013-12" db="EMBL/GenBank/DDBJ databases">
        <authorList>
            <person name="Genoscope - CEA"/>
        </authorList>
    </citation>
    <scope>NUCLEOTIDE SEQUENCE</scope>
    <source>
        <strain evidence="3">CBS 1993</strain>
    </source>
</reference>
<feature type="compositionally biased region" description="Low complexity" evidence="1">
    <location>
        <begin position="114"/>
        <end position="129"/>
    </location>
</feature>
<organism evidence="3 4">
    <name type="scientific">Kuraishia capsulata CBS 1993</name>
    <dbReference type="NCBI Taxonomy" id="1382522"/>
    <lineage>
        <taxon>Eukaryota</taxon>
        <taxon>Fungi</taxon>
        <taxon>Dikarya</taxon>
        <taxon>Ascomycota</taxon>
        <taxon>Saccharomycotina</taxon>
        <taxon>Pichiomycetes</taxon>
        <taxon>Pichiales</taxon>
        <taxon>Pichiaceae</taxon>
        <taxon>Kuraishia</taxon>
    </lineage>
</organism>
<evidence type="ECO:0000313" key="3">
    <source>
        <dbReference type="EMBL" id="CDK26726.1"/>
    </source>
</evidence>
<keyword evidence="4" id="KW-1185">Reference proteome</keyword>
<dbReference type="InterPro" id="IPR032640">
    <property type="entry name" value="AMPK1_CBM"/>
</dbReference>
<dbReference type="GeneID" id="34520114"/>
<dbReference type="Proteomes" id="UP000019384">
    <property type="component" value="Unassembled WGS sequence"/>
</dbReference>
<accession>W6MK67</accession>
<dbReference type="InterPro" id="IPR013783">
    <property type="entry name" value="Ig-like_fold"/>
</dbReference>
<sequence>MAKYQLMYSDPNHSLGAVGAAGTFSEWEVVPMVYAEKTRSWVYEVSVEKKTKLVYKFVIEGSKWCCDYSKDIETDESGNENNYSVIDPEALTKIQEPIAENGSSSSDTARTIADSDPQPEQPEPTSSQELAKQPPVKKREVPSYGRLVQLWQVILRWFAFLLNRADH</sequence>
<proteinExistence type="predicted"/>
<dbReference type="HOGENOM" id="CLU_1594791_0_0_1"/>
<name>W6MK67_9ASCO</name>
<evidence type="ECO:0000259" key="2">
    <source>
        <dbReference type="Pfam" id="PF16561"/>
    </source>
</evidence>
<dbReference type="Gene3D" id="2.60.40.10">
    <property type="entry name" value="Immunoglobulins"/>
    <property type="match status" value="1"/>
</dbReference>
<dbReference type="InterPro" id="IPR014756">
    <property type="entry name" value="Ig_E-set"/>
</dbReference>
<gene>
    <name evidence="3" type="ORF">KUCA_T00002700001</name>
</gene>
<dbReference type="CDD" id="cd02859">
    <property type="entry name" value="E_set_AMPKbeta_like_N"/>
    <property type="match status" value="1"/>
</dbReference>